<evidence type="ECO:0000313" key="3">
    <source>
        <dbReference type="Proteomes" id="UP001221838"/>
    </source>
</evidence>
<keyword evidence="3" id="KW-1185">Reference proteome</keyword>
<dbReference type="EMBL" id="JAQNDM010000002">
    <property type="protein sequence ID" value="MDC0714195.1"/>
    <property type="molecule type" value="Genomic_DNA"/>
</dbReference>
<reference evidence="2 3" key="1">
    <citation type="submission" date="2022-11" db="EMBL/GenBank/DDBJ databases">
        <title>Minimal conservation of predation-associated metabolite biosynthetic gene clusters underscores biosynthetic potential of Myxococcota including descriptions for ten novel species: Archangium lansinium sp. nov., Myxococcus landrumus sp. nov., Nannocystis bai.</title>
        <authorList>
            <person name="Ahearne A."/>
            <person name="Stevens C."/>
            <person name="Dowd S."/>
        </authorList>
    </citation>
    <scope>NUCLEOTIDE SEQUENCE [LARGE SCALE GENOMIC DNA]</scope>
    <source>
        <strain evidence="2 3">NCWAL01</strain>
    </source>
</reference>
<dbReference type="Proteomes" id="UP001221838">
    <property type="component" value="Unassembled WGS sequence"/>
</dbReference>
<protein>
    <submittedName>
        <fullName evidence="2">Uncharacterized protein</fullName>
    </submittedName>
</protein>
<feature type="region of interest" description="Disordered" evidence="1">
    <location>
        <begin position="44"/>
        <end position="74"/>
    </location>
</feature>
<proteinExistence type="predicted"/>
<accession>A0ABT5DKK3</accession>
<comment type="caution">
    <text evidence="2">The sequence shown here is derived from an EMBL/GenBank/DDBJ whole genome shotgun (WGS) entry which is preliminary data.</text>
</comment>
<gene>
    <name evidence="2" type="ORF">POL68_37370</name>
</gene>
<name>A0ABT5DKK3_9BACT</name>
<sequence length="482" mass="51722">MFMRWSWAAVWVWLLPGAGWAKEMAPSDNFDATIRRLEEAISAGASGEEEAREAQPKEEEASPPATSDSTPPWTNLLRMDAATLTLLPQRGSGDDESFVQLEPMVALGKGESFRLILGAPVRLRLWGRGEGAGPVRKEDWDKLSDWGQVVRLFMVGGDTPHSVWLGMMEGYSLLSGHLVRRYGNRVNPDAHPAGVIATGTLGPVYAEVFASDVLSARLMGSEVALDVQHLLFGRPPVPGRYTLALSAVHDWGRGGGTSRPMTLAHLDATAVVLRRGRKGRRVEAHLLGGWGGRPGEGGAWGAVAGVSVDALTPTVDLRARLEGRLQRGGFRQGAFGPDYELARFQVAGPASVPLAEASFPQGASAYGEVILSWDAVRLSGMRQRHLFLSLGVEAFSWGRMDVDGRVEVQLFHRDLSLGIGGLATAMGQPGARYLISGEARWRFLGGNLYALGQGGTLLFPTQEGTLRPGAFAAVGLGVDNAR</sequence>
<organism evidence="2 3">
    <name type="scientific">Stigmatella ashevillensis</name>
    <dbReference type="NCBI Taxonomy" id="2995309"/>
    <lineage>
        <taxon>Bacteria</taxon>
        <taxon>Pseudomonadati</taxon>
        <taxon>Myxococcota</taxon>
        <taxon>Myxococcia</taxon>
        <taxon>Myxococcales</taxon>
        <taxon>Cystobacterineae</taxon>
        <taxon>Archangiaceae</taxon>
        <taxon>Stigmatella</taxon>
    </lineage>
</organism>
<dbReference type="RefSeq" id="WP_272144764.1">
    <property type="nucleotide sequence ID" value="NZ_JAQNDM010000002.1"/>
</dbReference>
<feature type="compositionally biased region" description="Low complexity" evidence="1">
    <location>
        <begin position="62"/>
        <end position="72"/>
    </location>
</feature>
<evidence type="ECO:0000313" key="2">
    <source>
        <dbReference type="EMBL" id="MDC0714195.1"/>
    </source>
</evidence>
<evidence type="ECO:0000256" key="1">
    <source>
        <dbReference type="SAM" id="MobiDB-lite"/>
    </source>
</evidence>